<dbReference type="GO" id="GO:0003713">
    <property type="term" value="F:transcription coactivator activity"/>
    <property type="evidence" value="ECO:0007669"/>
    <property type="project" value="InterPro"/>
</dbReference>
<evidence type="ECO:0000256" key="1">
    <source>
        <dbReference type="SAM" id="MobiDB-lite"/>
    </source>
</evidence>
<feature type="region of interest" description="Disordered" evidence="1">
    <location>
        <begin position="620"/>
        <end position="645"/>
    </location>
</feature>
<dbReference type="GO" id="GO:0031490">
    <property type="term" value="F:chromatin DNA binding"/>
    <property type="evidence" value="ECO:0007669"/>
    <property type="project" value="InterPro"/>
</dbReference>
<keyword evidence="3" id="KW-1185">Reference proteome</keyword>
<sequence>MDCDSYKVDENEPTFDVEEWMSELEAADQGHFSAANTGMDAAGVCFPSANANEHNNVKTEERLWPKTESKSDLFSGMCQISMPTASNSDNFSGLARTGVFPTTSPMVKRELFSNHFSQQTAPELKLRQKVQESVFQHSQNQPKLHYQGQQEPLAHLQSSQQYMSTTMQQTSGWQNVSNPSTLHLRPESSGVNSLIGSSTRQLDMSENRQNFVVHNNSYLLQQPGVASDSGVSIQSESMISQPNMQQDQHPMQFYHHLGTQNLRNELSHGMKQKIQVNAHFQGPIIGGQLKPNQFPLKIAHAGSSASVNNMPRDGVLFSNFAEWHDQAYNQLLTMKRLYLTEVMRIYQRYQELSSILPPNAEYAIRVEKIRIFVEKIINFLNMPRRDIVHHSKEKVFNFMNQITHFIYQNRAKLSVPSQYHHPISQPQRLAQNRNFQFNMPNGGSSSAAVGPNRSVTGTGFANARAGSSYISPRKSSMPEIPVLTNNFSQGRSTQSDLLQPCSTGLTRHSTLSAALMTSSQNKILGTCVSSTTAASSDFQVFPSQNQRNCEDRRFMQANKMQQPHQPLIHQHKHSMMGSKISENNDLKLGDTTCSSPTMFQQPKQSTSQHINHFPQSVLSSSSFQPHVAPLQSGQCSSQVDSNDFSSKVSKGALTMQSIGSPFTVPSPLMPLTPSSSLVDHVKKSSSHSPSLFSGEDSRAQNSLSQNEPPAKDSNNGAPDMIEVENSHLQPQVETEEVQEPNAENGPFKHFLEVVKSSSQKALNSALQDISAVMNLIDRRAGAALVDESRYILNHDLTDEIQSSWQDNGLLNLEYEVLPRPSRAFESFMHLSGETFDSVSNSRTKSKRIKTEANDLVMNEIKDVNKSLVETVAEIAMDRTGLSAYEAEEETIVRCSYFPVGQFATSHVGFPGLLLRLIVNRDYPHSSPSILDVNPCNTSETEEVQEITQKAASKFSRSIRKLADPMSVSVMVKAWDVSAREVYHECAKNFGGESFSSRYGRWKDKIDPIYREVPPYCCLIAYKEKGSKLSV</sequence>
<reference evidence="2 3" key="1">
    <citation type="submission" date="2024-01" db="EMBL/GenBank/DDBJ databases">
        <title>The complete chloroplast genome sequence of Lithospermum erythrorhizon: insights into the phylogenetic relationship among Boraginaceae species and the maternal lineages of purple gromwells.</title>
        <authorList>
            <person name="Okada T."/>
            <person name="Watanabe K."/>
        </authorList>
    </citation>
    <scope>NUCLEOTIDE SEQUENCE [LARGE SCALE GENOMIC DNA]</scope>
</reference>
<evidence type="ECO:0000313" key="2">
    <source>
        <dbReference type="EMBL" id="GAA0165966.1"/>
    </source>
</evidence>
<dbReference type="PANTHER" id="PTHR33137:SF4">
    <property type="entry name" value="MEDIATOR OF RNA POLYMERASE II TRANSCRIPTION SUBUNIT 15A-RELATED"/>
    <property type="match status" value="1"/>
</dbReference>
<protein>
    <submittedName>
        <fullName evidence="2">General transcription factor</fullName>
    </submittedName>
</protein>
<feature type="compositionally biased region" description="Polar residues" evidence="1">
    <location>
        <begin position="631"/>
        <end position="645"/>
    </location>
</feature>
<accession>A0AAV3QSJ1</accession>
<dbReference type="InterPro" id="IPR044661">
    <property type="entry name" value="MED15a/b/c-like"/>
</dbReference>
<proteinExistence type="predicted"/>
<dbReference type="EMBL" id="BAABME010005553">
    <property type="protein sequence ID" value="GAA0165966.1"/>
    <property type="molecule type" value="Genomic_DNA"/>
</dbReference>
<organism evidence="2 3">
    <name type="scientific">Lithospermum erythrorhizon</name>
    <name type="common">Purple gromwell</name>
    <name type="synonym">Lithospermum officinale var. erythrorhizon</name>
    <dbReference type="NCBI Taxonomy" id="34254"/>
    <lineage>
        <taxon>Eukaryota</taxon>
        <taxon>Viridiplantae</taxon>
        <taxon>Streptophyta</taxon>
        <taxon>Embryophyta</taxon>
        <taxon>Tracheophyta</taxon>
        <taxon>Spermatophyta</taxon>
        <taxon>Magnoliopsida</taxon>
        <taxon>eudicotyledons</taxon>
        <taxon>Gunneridae</taxon>
        <taxon>Pentapetalae</taxon>
        <taxon>asterids</taxon>
        <taxon>lamiids</taxon>
        <taxon>Boraginales</taxon>
        <taxon>Boraginaceae</taxon>
        <taxon>Boraginoideae</taxon>
        <taxon>Lithospermeae</taxon>
        <taxon>Lithospermum</taxon>
    </lineage>
</organism>
<dbReference type="PANTHER" id="PTHR33137">
    <property type="entry name" value="MEDIATOR OF RNA POLYMERASE II TRANSCRIPTION SUBUNIT 15A-RELATED"/>
    <property type="match status" value="1"/>
</dbReference>
<gene>
    <name evidence="2" type="ORF">LIER_21233</name>
</gene>
<feature type="region of interest" description="Disordered" evidence="1">
    <location>
        <begin position="675"/>
        <end position="720"/>
    </location>
</feature>
<name>A0AAV3QSJ1_LITER</name>
<dbReference type="Proteomes" id="UP001454036">
    <property type="component" value="Unassembled WGS sequence"/>
</dbReference>
<feature type="compositionally biased region" description="Polar residues" evidence="1">
    <location>
        <begin position="699"/>
        <end position="716"/>
    </location>
</feature>
<evidence type="ECO:0000313" key="3">
    <source>
        <dbReference type="Proteomes" id="UP001454036"/>
    </source>
</evidence>
<dbReference type="AlphaFoldDB" id="A0AAV3QSJ1"/>
<comment type="caution">
    <text evidence="2">The sequence shown here is derived from an EMBL/GenBank/DDBJ whole genome shotgun (WGS) entry which is preliminary data.</text>
</comment>